<name>A0A4Y8UH61_9GAMM</name>
<gene>
    <name evidence="1" type="ORF">E3W66_05825</name>
</gene>
<keyword evidence="2" id="KW-1185">Reference proteome</keyword>
<accession>A0A4Y8UH61</accession>
<reference evidence="1 2" key="1">
    <citation type="submission" date="2019-03" db="EMBL/GenBank/DDBJ databases">
        <title>Draft genome of Gammaproteobacteria bacterium LSUCC0057, a member of the SAR92 clade.</title>
        <authorList>
            <person name="Lanclos V.C."/>
            <person name="Doiron C."/>
            <person name="Henson M.W."/>
            <person name="Thrash J.C."/>
        </authorList>
    </citation>
    <scope>NUCLEOTIDE SEQUENCE [LARGE SCALE GENOMIC DNA]</scope>
    <source>
        <strain evidence="1 2">LSUCC0057</strain>
    </source>
</reference>
<dbReference type="AlphaFoldDB" id="A0A4Y8UH61"/>
<comment type="caution">
    <text evidence="1">The sequence shown here is derived from an EMBL/GenBank/DDBJ whole genome shotgun (WGS) entry which is preliminary data.</text>
</comment>
<dbReference type="EMBL" id="SPIA01000002">
    <property type="protein sequence ID" value="TFH67768.1"/>
    <property type="molecule type" value="Genomic_DNA"/>
</dbReference>
<dbReference type="Proteomes" id="UP000298133">
    <property type="component" value="Unassembled WGS sequence"/>
</dbReference>
<sequence length="119" mass="13600">MTTPTAEQIEHFLHEQIACWNRGDRDGFFGAYRGIVTGALQIEYVGKHRGDGWTILENMWDQNQQNIAIEELELIVNGAEAACHNRNNIQGTAMAIETIEIYKFADNGDLEIRYFIKEP</sequence>
<evidence type="ECO:0000313" key="1">
    <source>
        <dbReference type="EMBL" id="TFH67768.1"/>
    </source>
</evidence>
<organism evidence="1 2">
    <name type="scientific">Gammaproteobacteria bacterium LSUCC0057</name>
    <dbReference type="NCBI Taxonomy" id="2559237"/>
    <lineage>
        <taxon>Bacteria</taxon>
        <taxon>Pseudomonadati</taxon>
        <taxon>Pseudomonadota</taxon>
        <taxon>Gammaproteobacteria</taxon>
        <taxon>Cellvibrionales</taxon>
        <taxon>Porticoccaceae</taxon>
        <taxon>SAR92 clade</taxon>
    </lineage>
</organism>
<dbReference type="OrthoDB" id="7470841at2"/>
<protein>
    <submittedName>
        <fullName evidence="1">Nuclear transport factor 2 family protein</fullName>
    </submittedName>
</protein>
<dbReference type="Gene3D" id="3.10.450.50">
    <property type="match status" value="1"/>
</dbReference>
<proteinExistence type="predicted"/>
<evidence type="ECO:0000313" key="2">
    <source>
        <dbReference type="Proteomes" id="UP000298133"/>
    </source>
</evidence>